<accession>A0ACD0NWH0</accession>
<gene>
    <name evidence="1" type="ORF">IE53DRAFT_110312</name>
</gene>
<protein>
    <submittedName>
        <fullName evidence="1">Uncharacterized protein</fullName>
    </submittedName>
</protein>
<keyword evidence="2" id="KW-1185">Reference proteome</keyword>
<reference evidence="1 2" key="1">
    <citation type="journal article" date="2018" name="Mol. Biol. Evol.">
        <title>Broad Genomic Sampling Reveals a Smut Pathogenic Ancestry of the Fungal Clade Ustilaginomycotina.</title>
        <authorList>
            <person name="Kijpornyongpan T."/>
            <person name="Mondo S.J."/>
            <person name="Barry K."/>
            <person name="Sandor L."/>
            <person name="Lee J."/>
            <person name="Lipzen A."/>
            <person name="Pangilinan J."/>
            <person name="LaButti K."/>
            <person name="Hainaut M."/>
            <person name="Henrissat B."/>
            <person name="Grigoriev I.V."/>
            <person name="Spatafora J.W."/>
            <person name="Aime M.C."/>
        </authorList>
    </citation>
    <scope>NUCLEOTIDE SEQUENCE [LARGE SCALE GENOMIC DNA]</scope>
    <source>
        <strain evidence="1 2">SA 807</strain>
    </source>
</reference>
<name>A0ACD0NWH0_9BASI</name>
<dbReference type="Proteomes" id="UP000245626">
    <property type="component" value="Unassembled WGS sequence"/>
</dbReference>
<proteinExistence type="predicted"/>
<evidence type="ECO:0000313" key="1">
    <source>
        <dbReference type="EMBL" id="PWN50131.1"/>
    </source>
</evidence>
<dbReference type="EMBL" id="KZ819966">
    <property type="protein sequence ID" value="PWN50131.1"/>
    <property type="molecule type" value="Genomic_DNA"/>
</dbReference>
<evidence type="ECO:0000313" key="2">
    <source>
        <dbReference type="Proteomes" id="UP000245626"/>
    </source>
</evidence>
<sequence>MGISGLLPLLKDIQSSKNISSYRGLTLGIDAYVWLHRGAYGCAQEIVKDPTCTRYLSFAIHRIRMLRHHGVTPYIIFDGDRLPSKGGTEVEREQRRNEALAKARALESEGRFAEARDAYTKCVDITPEMAYQLIKILKREGVSYVVAPYEADAQLAYLEQEGLIDGIVTEDSDLLVFGCRRVLFKLQPNGDCIEILQSKFSSNRQLVFSGWSSVEFRQMAILSGCDYLPSIVGMGLKNAHRLLRRYKTVDRVLQAIRLEGKMKVPLDYAKEFRRAELTFVHQRVWDPRKRCMTTLTPLPDGTLDDMVPFIGAPISDEEAAGITCGDIDPISREPMRDLAPQIGRLVTTSEIELENEAGASSRDPRTSFYGSNPKPKAKKVVNESGLQSIKGFFSAKNPGSEGGSQASRPPQARANIKQFPPRTAGATAQSPSKVSFPQGLKHSNSAPDVFCKPGHQADQHAPLKRQKTESDLGFSQFMAPRTSKFFANRNGTSSPGTKETSAPTPAPHPYLELGGVQGQDREVSRDDPSYWDQCDDVGELLVPSPRRQRAGPSSSPLATPKDSDTPEQKAPAREREGKGKEDVSGGLSYDDDEADLELDSAECDRGDDSDLNSGVISSPASSIMPGEPSSPASPCKVRSWTGEMEILRHEALAGKSLRSIPEPCSIDFGPGLGPVAGSDPIEADEDEISESPLLQSSKAFRTETVERILIQDSDEEDNAFTATEISRNLRERYSFDPKGRRGLASVASAGLEARRESSSITPSRAHAFLFASSNPRSSEQHDNRPMSIGSSKGRRNTESCHTTPRPATVTRPSPLQFASSSQMTTPSTKNPVVGRVRTEPYARTILGSSKALHLNSIRDAATEEVQASPTLDRAKRISSLGDVARDRGLGVGPSGSSSGRRVSENGRAFLEKFRFSRDD</sequence>
<organism evidence="1 2">
    <name type="scientific">Violaceomyces palustris</name>
    <dbReference type="NCBI Taxonomy" id="1673888"/>
    <lineage>
        <taxon>Eukaryota</taxon>
        <taxon>Fungi</taxon>
        <taxon>Dikarya</taxon>
        <taxon>Basidiomycota</taxon>
        <taxon>Ustilaginomycotina</taxon>
        <taxon>Ustilaginomycetes</taxon>
        <taxon>Violaceomycetales</taxon>
        <taxon>Violaceomycetaceae</taxon>
        <taxon>Violaceomyces</taxon>
    </lineage>
</organism>